<dbReference type="SUPFAM" id="SSF52540">
    <property type="entry name" value="P-loop containing nucleoside triphosphate hydrolases"/>
    <property type="match status" value="1"/>
</dbReference>
<dbReference type="InterPro" id="IPR009003">
    <property type="entry name" value="Peptidase_S1_PA"/>
</dbReference>
<feature type="coiled-coil region" evidence="1">
    <location>
        <begin position="180"/>
        <end position="237"/>
    </location>
</feature>
<dbReference type="Pfam" id="PF20703">
    <property type="entry name" value="nSTAND1"/>
    <property type="match status" value="1"/>
</dbReference>
<accession>A0AAU8LRT6</accession>
<organism evidence="4">
    <name type="scientific">Candidatus Electrothrix aestuarii</name>
    <dbReference type="NCBI Taxonomy" id="3062594"/>
    <lineage>
        <taxon>Bacteria</taxon>
        <taxon>Pseudomonadati</taxon>
        <taxon>Thermodesulfobacteriota</taxon>
        <taxon>Desulfobulbia</taxon>
        <taxon>Desulfobulbales</taxon>
        <taxon>Desulfobulbaceae</taxon>
        <taxon>Candidatus Electrothrix</taxon>
    </lineage>
</organism>
<evidence type="ECO:0000259" key="3">
    <source>
        <dbReference type="Pfam" id="PF20703"/>
    </source>
</evidence>
<proteinExistence type="predicted"/>
<feature type="domain" description="Novel STAND NTPase 1" evidence="3">
    <location>
        <begin position="305"/>
        <end position="694"/>
    </location>
</feature>
<feature type="transmembrane region" description="Helical" evidence="2">
    <location>
        <begin position="759"/>
        <end position="783"/>
    </location>
</feature>
<dbReference type="InterPro" id="IPR049052">
    <property type="entry name" value="nSTAND1"/>
</dbReference>
<keyword evidence="2" id="KW-0812">Transmembrane</keyword>
<dbReference type="EMBL" id="CP159373">
    <property type="protein sequence ID" value="XCN71833.1"/>
    <property type="molecule type" value="Genomic_DNA"/>
</dbReference>
<dbReference type="AlphaFoldDB" id="A0AAU8LRT6"/>
<protein>
    <submittedName>
        <fullName evidence="4">Trypsin-like peptidase domain-containing protein</fullName>
    </submittedName>
</protein>
<feature type="coiled-coil region" evidence="1">
    <location>
        <begin position="725"/>
        <end position="759"/>
    </location>
</feature>
<dbReference type="SUPFAM" id="SSF50494">
    <property type="entry name" value="Trypsin-like serine proteases"/>
    <property type="match status" value="1"/>
</dbReference>
<sequence length="859" mass="97133">MPSSSLESSLVRILTDSGPSRRAFGVGFLVTPKHIMTCAHVVNDALGESQNNPNRPDAEIILDFPLVKNQPLLRAKILHWLPGQEDNSGGDIQDIAVLELLADTPLPSSLHPAALVLTEQQEGSQAEAKVRMCGFPEGTDQGTYTNGLLQGVTAGGLIEIHCRDYPLAPDGEQQQQTYSIKELQEQWKLLAEKLQALEKDHILETRSEERLRLEHRIKETRTDRDTVEQQLTALQNADIVEPDKKASCKSGFDGTPVWAVQENAVCGMVLTMQNRHNKVVTSMIPATQLIAAFPEMEQLSRPANPYLGLEAFGEKDALLYFGRTETVARIQRIVGEQDFVAVIGASGSGKSSAVFAGLVPILRRTGNWLIARCLPRKQPFYELSSALVPFLYDDPLLRLEKSNELREKLHAGSLALSSIVHQISGQNNNQRFLLIIDQFEELFTLNTDRELISRYIESLLEARHTENFTVLITMRADFLESAAGYPALAEALSHCPPFIIPPMSEKDLREAVEQPAAMFGVEFDPGLAQLIVQDVGSEPGSLPLLEFCLTQLWERQEFRRISHDAYTAIGGVQQALANHADEVYAEFDEQDKDRLRHIFLKLVRPGQGTEDTRQVATLEQIRPENREVITRLADHRLVVTGRVEEEDTVEVVHEALIRRWQTLRQWVDEDREFLVWQEKLRVLLRQWQESGKDEGALLRGLPLDEALKWRKTHAGHLDKEELEFIENSEQLREQELRKKKEQEAEREAARQARERQRKINMAILSVGLLVALALSGVAGWQWWEAKQQKVRADRARTEAEENGRNAQLQLAMNYWNNGIQEQKNGDLLTALHYFALTEKGAAQIDNMQMQQNLRFTSSK</sequence>
<evidence type="ECO:0000256" key="1">
    <source>
        <dbReference type="SAM" id="Coils"/>
    </source>
</evidence>
<dbReference type="KEGG" id="eaj:Q3M24_16175"/>
<reference evidence="4" key="2">
    <citation type="submission" date="2024-06" db="EMBL/GenBank/DDBJ databases">
        <authorList>
            <person name="Plum-Jensen L.E."/>
            <person name="Schramm A."/>
            <person name="Marshall I.P.G."/>
        </authorList>
    </citation>
    <scope>NUCLEOTIDE SEQUENCE</scope>
    <source>
        <strain evidence="4">Rat1</strain>
    </source>
</reference>
<evidence type="ECO:0000256" key="2">
    <source>
        <dbReference type="SAM" id="Phobius"/>
    </source>
</evidence>
<evidence type="ECO:0000313" key="4">
    <source>
        <dbReference type="EMBL" id="XCN71833.1"/>
    </source>
</evidence>
<keyword evidence="1" id="KW-0175">Coiled coil</keyword>
<name>A0AAU8LRT6_9BACT</name>
<reference evidence="4" key="1">
    <citation type="journal article" date="2024" name="Syst. Appl. Microbiol.">
        <title>First single-strain enrichments of Electrothrix cable bacteria, description of E. aestuarii sp. nov. and E. rattekaaiensis sp. nov., and proposal of a cable bacteria taxonomy following the rules of the SeqCode.</title>
        <authorList>
            <person name="Plum-Jensen L.E."/>
            <person name="Schramm A."/>
            <person name="Marshall I.P.G."/>
        </authorList>
    </citation>
    <scope>NUCLEOTIDE SEQUENCE</scope>
    <source>
        <strain evidence="4">Rat1</strain>
    </source>
</reference>
<dbReference type="InterPro" id="IPR027417">
    <property type="entry name" value="P-loop_NTPase"/>
</dbReference>
<gene>
    <name evidence="4" type="ORF">Q3M24_16175</name>
</gene>
<keyword evidence="2" id="KW-1133">Transmembrane helix</keyword>
<keyword evidence="2" id="KW-0472">Membrane</keyword>